<dbReference type="InterPro" id="IPR031778">
    <property type="entry name" value="Sortilin_N"/>
</dbReference>
<dbReference type="Proteomes" id="UP000295375">
    <property type="component" value="Unassembled WGS sequence"/>
</dbReference>
<dbReference type="SUPFAM" id="SSF50939">
    <property type="entry name" value="Sialidases"/>
    <property type="match status" value="1"/>
</dbReference>
<proteinExistence type="predicted"/>
<dbReference type="PANTHER" id="PTHR43739:SF5">
    <property type="entry name" value="EXO-ALPHA-SIALIDASE"/>
    <property type="match status" value="1"/>
</dbReference>
<dbReference type="Gene3D" id="2.130.10.10">
    <property type="entry name" value="YVTN repeat-like/Quinoprotein amine dehydrogenase"/>
    <property type="match status" value="4"/>
</dbReference>
<evidence type="ECO:0000256" key="3">
    <source>
        <dbReference type="SAM" id="SignalP"/>
    </source>
</evidence>
<dbReference type="RefSeq" id="WP_133587027.1">
    <property type="nucleotide sequence ID" value="NZ_CP037953.1"/>
</dbReference>
<evidence type="ECO:0000256" key="2">
    <source>
        <dbReference type="SAM" id="MobiDB-lite"/>
    </source>
</evidence>
<dbReference type="OrthoDB" id="9813892at2"/>
<gene>
    <name evidence="5" type="ORF">EV696_101145</name>
</gene>
<dbReference type="AlphaFoldDB" id="A0A4R6UZU0"/>
<dbReference type="Pfam" id="PF15902">
    <property type="entry name" value="Sortilin-Vps10"/>
    <property type="match status" value="1"/>
</dbReference>
<protein>
    <submittedName>
        <fullName evidence="5">Sortilin (Neurotensin receptor 3)</fullName>
    </submittedName>
</protein>
<evidence type="ECO:0000256" key="1">
    <source>
        <dbReference type="ARBA" id="ARBA00022737"/>
    </source>
</evidence>
<sequence>MYKPLIRKLLWCSVFASATAFAADADYSGLKFRNIGVAAVSGRVSDIAVHPEKHATWYVAAASGGIWKTENAGTTWSPIFDGQASYSIGALAIDESRPNVIWVGTGENNSQRSVSYGDGVYKSEDNGASWQHMGLKDSEHIGKILIHPEDSNTIFVASQGPLWRDGGERGLYRSRDAGKTWQRVLHISDKTGVNEVIMDPRNPDVLYASSYQRRRHVWTLINGGPESTIYKSVDGGDTWSKVENGLPKEDKGKIGLALAPSDPDIIYAIVESINDKGGFYRSTNGGQSWEKRSGYMSQSPQYYNEIFVDPHNAERIYSMDTFLHVSENGGKSFERLGSGEKWKHVDNHAMWIDPHNTDHLVVGCDGGIYVTWDRGETWDFAENLPLAQFYRGSVDYDLPFYNIYGGTQDNASFGVPSRTTDKAGITNGDMWITQMGDGFKTQVDPTDANVVYSQAQHGALVRYDRASGDALDIQPQPGIGESLRFNWDSPLIISPHNHKRLYFAAQKLFRSDDRGHSWVAVSDDLTRQLDRNTLKVMGRIWAPETVAKNASTSFYGSIVSLSESPRREGLLYIGTDDGLIQVSENGGQSWRKIDEFKGVDKLAYVSDIEASQHDENTVYASFDNHKNGDFKPYVLVSRDRGKSWKRIDESLPARGTVYALAQDHVNAKLLFAGTEFGVYFSQNDGESWQQLKGGLPTIAIRDIDIQRRENDLVLASFGRGFYVLDDYSALRSAPKVATLYPPRRTWMYPVKARLALAGKSMSGDTYYADDNPPHGAVFTYYLPESLQSEKDKRLEQQGKTKEKGGDTPYPSWQQLEAEDREQAPTVTLTVTDQDGNVIRRVNGPVKKGFHRVEWDLRLPSMVPAALKPFEPSSAFDSEPQGPLVVPGRYTVAIEQRVNGVTTALSSPQTFVVEHTNILKLKPEDRDAVLAFQRQVADLFRAVLSADRIIKDTDARISHLHKAYERTPGANAALLNDLRALEQRLLDLREDFYGDATVAKRNEPTAPGIRSRVSSIVGGSFESHQSPTATHQQQFVLASELFKTFLGNLKTLVQSDLQKLEARFEQLDAPHTPQRFPEWP</sequence>
<keyword evidence="3" id="KW-0732">Signal</keyword>
<evidence type="ECO:0000259" key="4">
    <source>
        <dbReference type="Pfam" id="PF15902"/>
    </source>
</evidence>
<keyword evidence="6" id="KW-1185">Reference proteome</keyword>
<feature type="domain" description="Sortilin N-terminal" evidence="4">
    <location>
        <begin position="120"/>
        <end position="245"/>
    </location>
</feature>
<evidence type="ECO:0000313" key="5">
    <source>
        <dbReference type="EMBL" id="TDQ51175.1"/>
    </source>
</evidence>
<comment type="caution">
    <text evidence="5">The sequence shown here is derived from an EMBL/GenBank/DDBJ whole genome shotgun (WGS) entry which is preliminary data.</text>
</comment>
<accession>A0A4R6UZU0</accession>
<feature type="region of interest" description="Disordered" evidence="2">
    <location>
        <begin position="790"/>
        <end position="811"/>
    </location>
</feature>
<dbReference type="Gene3D" id="2.60.40.4070">
    <property type="match status" value="1"/>
</dbReference>
<dbReference type="CDD" id="cd15482">
    <property type="entry name" value="Sialidase_non-viral"/>
    <property type="match status" value="1"/>
</dbReference>
<dbReference type="InterPro" id="IPR015943">
    <property type="entry name" value="WD40/YVTN_repeat-like_dom_sf"/>
</dbReference>
<dbReference type="SUPFAM" id="SSF110296">
    <property type="entry name" value="Oligoxyloglucan reducing end-specific cellobiohydrolase"/>
    <property type="match status" value="2"/>
</dbReference>
<dbReference type="GO" id="GO:0010411">
    <property type="term" value="P:xyloglucan metabolic process"/>
    <property type="evidence" value="ECO:0007669"/>
    <property type="project" value="TreeGrafter"/>
</dbReference>
<reference evidence="5 6" key="1">
    <citation type="submission" date="2019-03" db="EMBL/GenBank/DDBJ databases">
        <title>Genomic Encyclopedia of Type Strains, Phase IV (KMG-IV): sequencing the most valuable type-strain genomes for metagenomic binning, comparative biology and taxonomic classification.</title>
        <authorList>
            <person name="Goeker M."/>
        </authorList>
    </citation>
    <scope>NUCLEOTIDE SEQUENCE [LARGE SCALE GENOMIC DNA]</scope>
    <source>
        <strain evidence="5 6">DSM 103792</strain>
    </source>
</reference>
<dbReference type="InterPro" id="IPR052025">
    <property type="entry name" value="Xyloglucanase_GH74"/>
</dbReference>
<feature type="compositionally biased region" description="Basic and acidic residues" evidence="2">
    <location>
        <begin position="790"/>
        <end position="805"/>
    </location>
</feature>
<evidence type="ECO:0000313" key="6">
    <source>
        <dbReference type="Proteomes" id="UP000295375"/>
    </source>
</evidence>
<dbReference type="InterPro" id="IPR036278">
    <property type="entry name" value="Sialidase_sf"/>
</dbReference>
<organism evidence="5 6">
    <name type="scientific">Permianibacter aggregans</name>
    <dbReference type="NCBI Taxonomy" id="1510150"/>
    <lineage>
        <taxon>Bacteria</taxon>
        <taxon>Pseudomonadati</taxon>
        <taxon>Pseudomonadota</taxon>
        <taxon>Gammaproteobacteria</taxon>
        <taxon>Pseudomonadales</taxon>
        <taxon>Pseudomonadaceae</taxon>
        <taxon>Permianibacter</taxon>
    </lineage>
</organism>
<keyword evidence="5" id="KW-0675">Receptor</keyword>
<feature type="chain" id="PRO_5020636357" evidence="3">
    <location>
        <begin position="23"/>
        <end position="1079"/>
    </location>
</feature>
<dbReference type="PANTHER" id="PTHR43739">
    <property type="entry name" value="XYLOGLUCANASE (EUROFUNG)"/>
    <property type="match status" value="1"/>
</dbReference>
<name>A0A4R6UZU0_9GAMM</name>
<keyword evidence="1" id="KW-0677">Repeat</keyword>
<feature type="signal peptide" evidence="3">
    <location>
        <begin position="1"/>
        <end position="22"/>
    </location>
</feature>
<dbReference type="EMBL" id="SNYM01000001">
    <property type="protein sequence ID" value="TDQ51175.1"/>
    <property type="molecule type" value="Genomic_DNA"/>
</dbReference>